<reference evidence="1" key="1">
    <citation type="submission" date="2014-11" db="EMBL/GenBank/DDBJ databases">
        <authorList>
            <person name="Amaro Gonzalez C."/>
        </authorList>
    </citation>
    <scope>NUCLEOTIDE SEQUENCE</scope>
</reference>
<accession>A0A0E9QHA6</accession>
<sequence>MSVNCWLEFSLGLDARDFLMTLGADV</sequence>
<dbReference type="AlphaFoldDB" id="A0A0E9QHA6"/>
<proteinExistence type="predicted"/>
<reference evidence="1" key="2">
    <citation type="journal article" date="2015" name="Fish Shellfish Immunol.">
        <title>Early steps in the European eel (Anguilla anguilla)-Vibrio vulnificus interaction in the gills: Role of the RtxA13 toxin.</title>
        <authorList>
            <person name="Callol A."/>
            <person name="Pajuelo D."/>
            <person name="Ebbesson L."/>
            <person name="Teles M."/>
            <person name="MacKenzie S."/>
            <person name="Amaro C."/>
        </authorList>
    </citation>
    <scope>NUCLEOTIDE SEQUENCE</scope>
</reference>
<dbReference type="EMBL" id="GBXM01093069">
    <property type="protein sequence ID" value="JAH15508.1"/>
    <property type="molecule type" value="Transcribed_RNA"/>
</dbReference>
<evidence type="ECO:0000313" key="1">
    <source>
        <dbReference type="EMBL" id="JAH15508.1"/>
    </source>
</evidence>
<organism evidence="1">
    <name type="scientific">Anguilla anguilla</name>
    <name type="common">European freshwater eel</name>
    <name type="synonym">Muraena anguilla</name>
    <dbReference type="NCBI Taxonomy" id="7936"/>
    <lineage>
        <taxon>Eukaryota</taxon>
        <taxon>Metazoa</taxon>
        <taxon>Chordata</taxon>
        <taxon>Craniata</taxon>
        <taxon>Vertebrata</taxon>
        <taxon>Euteleostomi</taxon>
        <taxon>Actinopterygii</taxon>
        <taxon>Neopterygii</taxon>
        <taxon>Teleostei</taxon>
        <taxon>Anguilliformes</taxon>
        <taxon>Anguillidae</taxon>
        <taxon>Anguilla</taxon>
    </lineage>
</organism>
<protein>
    <submittedName>
        <fullName evidence="1">Uncharacterized protein</fullName>
    </submittedName>
</protein>
<name>A0A0E9QHA6_ANGAN</name>